<feature type="coiled-coil region" evidence="1">
    <location>
        <begin position="519"/>
        <end position="581"/>
    </location>
</feature>
<dbReference type="AlphaFoldDB" id="A0A1F5UUN0"/>
<keyword evidence="2" id="KW-0472">Membrane</keyword>
<feature type="transmembrane region" description="Helical" evidence="2">
    <location>
        <begin position="595"/>
        <end position="617"/>
    </location>
</feature>
<organism evidence="3 4">
    <name type="scientific">Fraserbacteria sp. (strain RBG_16_55_9)</name>
    <dbReference type="NCBI Taxonomy" id="1817864"/>
    <lineage>
        <taxon>Bacteria</taxon>
        <taxon>Candidatus Fraseribacteriota</taxon>
    </lineage>
</organism>
<name>A0A1F5UUN0_FRAXR</name>
<accession>A0A1F5UUN0</accession>
<dbReference type="EMBL" id="MFGX01000071">
    <property type="protein sequence ID" value="OGF54853.1"/>
    <property type="molecule type" value="Genomic_DNA"/>
</dbReference>
<comment type="caution">
    <text evidence="3">The sequence shown here is derived from an EMBL/GenBank/DDBJ whole genome shotgun (WGS) entry which is preliminary data.</text>
</comment>
<protein>
    <submittedName>
        <fullName evidence="3">Uncharacterized protein</fullName>
    </submittedName>
</protein>
<sequence length="627" mass="69039">MRRAIAAVSLFVLLMSVGAGIVPAQEARYTYDWNQATGESYWYALYNLTALLASEMGIPLSIKEESLSRWAQEAGLSTEESSLLKQAWIAVSYASGDSTYVQSGSLNWAEDKTDRTVTTEAIAWLITSSISQAKQLEHLYQTGIAQTGETRLWATLLGHLAAEAARFAYTNLRTSETQLYVRAWKENVGVSDPSLRPLDQIWMLWALSELNSLSESSSFYRGTLSHAEVESWAVELFRAFSQYSQSHSNWLAPSPYQMGMLIEGISSYAATLSNGATLDEAVDFIENSAQALKEQIKKIGEASDSGEFSPLINLAEAVRALLVAQRMTGDDSFRQAALDGWTSLQSLWDSSAGVYRLHSRQAPDDYTLWDVGALVGAFSAMINGAGMTEAKEQYARFFQNTIKASHLMLAEGEEAGGGTDNDEVLAPDQAGGDFGRAPVFASSLQYDPGTHSWSVTNSRFYTAGALYLSARLIWIGQRETQPYSGPPRWGLPESKETQFISLRKQVAELGEDRKPSEQIEALKLILTNLQDRVEELRKQESIASIVAQDMKDLKGKVESLEQKVNSELAGLNQKLATLESKISVPTSQPTTRGKLTLPDTLTVVLIVLILLLGFVAYQRVLQQKQPA</sequence>
<evidence type="ECO:0000313" key="4">
    <source>
        <dbReference type="Proteomes" id="UP000179157"/>
    </source>
</evidence>
<proteinExistence type="predicted"/>
<dbReference type="Proteomes" id="UP000179157">
    <property type="component" value="Unassembled WGS sequence"/>
</dbReference>
<evidence type="ECO:0000256" key="2">
    <source>
        <dbReference type="SAM" id="Phobius"/>
    </source>
</evidence>
<gene>
    <name evidence="3" type="ORF">A2Z21_02520</name>
</gene>
<reference evidence="3 4" key="1">
    <citation type="journal article" date="2016" name="Nat. Commun.">
        <title>Thousands of microbial genomes shed light on interconnected biogeochemical processes in an aquifer system.</title>
        <authorList>
            <person name="Anantharaman K."/>
            <person name="Brown C.T."/>
            <person name="Hug L.A."/>
            <person name="Sharon I."/>
            <person name="Castelle C.J."/>
            <person name="Probst A.J."/>
            <person name="Thomas B.C."/>
            <person name="Singh A."/>
            <person name="Wilkins M.J."/>
            <person name="Karaoz U."/>
            <person name="Brodie E.L."/>
            <person name="Williams K.H."/>
            <person name="Hubbard S.S."/>
            <person name="Banfield J.F."/>
        </authorList>
    </citation>
    <scope>NUCLEOTIDE SEQUENCE [LARGE SCALE GENOMIC DNA]</scope>
    <source>
        <strain evidence="4">RBG_16_55_9</strain>
    </source>
</reference>
<keyword evidence="2" id="KW-1133">Transmembrane helix</keyword>
<keyword evidence="1" id="KW-0175">Coiled coil</keyword>
<keyword evidence="2" id="KW-0812">Transmembrane</keyword>
<evidence type="ECO:0000313" key="3">
    <source>
        <dbReference type="EMBL" id="OGF54853.1"/>
    </source>
</evidence>
<evidence type="ECO:0000256" key="1">
    <source>
        <dbReference type="SAM" id="Coils"/>
    </source>
</evidence>